<evidence type="ECO:0000256" key="3">
    <source>
        <dbReference type="ARBA" id="ARBA00023125"/>
    </source>
</evidence>
<dbReference type="InterPro" id="IPR036390">
    <property type="entry name" value="WH_DNA-bd_sf"/>
</dbReference>
<keyword evidence="3" id="KW-0238">DNA-binding</keyword>
<dbReference type="PANTHER" id="PTHR30419:SF30">
    <property type="entry name" value="LYSR FAMILY TRANSCRIPTIONAL REGULATOR"/>
    <property type="match status" value="1"/>
</dbReference>
<dbReference type="Proteomes" id="UP000190965">
    <property type="component" value="Unassembled WGS sequence"/>
</dbReference>
<dbReference type="InterPro" id="IPR000847">
    <property type="entry name" value="LysR_HTH_N"/>
</dbReference>
<evidence type="ECO:0000256" key="1">
    <source>
        <dbReference type="ARBA" id="ARBA00009437"/>
    </source>
</evidence>
<evidence type="ECO:0000313" key="7">
    <source>
        <dbReference type="Proteomes" id="UP000190965"/>
    </source>
</evidence>
<evidence type="ECO:0000259" key="5">
    <source>
        <dbReference type="PROSITE" id="PS50931"/>
    </source>
</evidence>
<dbReference type="OrthoDB" id="6971749at2"/>
<dbReference type="CDD" id="cd05466">
    <property type="entry name" value="PBP2_LTTR_substrate"/>
    <property type="match status" value="1"/>
</dbReference>
<evidence type="ECO:0000256" key="4">
    <source>
        <dbReference type="ARBA" id="ARBA00023163"/>
    </source>
</evidence>
<dbReference type="InterPro" id="IPR005119">
    <property type="entry name" value="LysR_subst-bd"/>
</dbReference>
<dbReference type="FunFam" id="1.10.10.10:FF:000001">
    <property type="entry name" value="LysR family transcriptional regulator"/>
    <property type="match status" value="1"/>
</dbReference>
<dbReference type="PRINTS" id="PR00039">
    <property type="entry name" value="HTHLYSR"/>
</dbReference>
<comment type="caution">
    <text evidence="6">The sequence shown here is derived from an EMBL/GenBank/DDBJ whole genome shotgun (WGS) entry which is preliminary data.</text>
</comment>
<keyword evidence="2" id="KW-0805">Transcription regulation</keyword>
<organism evidence="6 7">
    <name type="scientific">Pseudomonas fluorescens</name>
    <dbReference type="NCBI Taxonomy" id="294"/>
    <lineage>
        <taxon>Bacteria</taxon>
        <taxon>Pseudomonadati</taxon>
        <taxon>Pseudomonadota</taxon>
        <taxon>Gammaproteobacteria</taxon>
        <taxon>Pseudomonadales</taxon>
        <taxon>Pseudomonadaceae</taxon>
        <taxon>Pseudomonas</taxon>
    </lineage>
</organism>
<dbReference type="GO" id="GO:0003677">
    <property type="term" value="F:DNA binding"/>
    <property type="evidence" value="ECO:0007669"/>
    <property type="project" value="UniProtKB-KW"/>
</dbReference>
<accession>A0A1T2Y2L0</accession>
<proteinExistence type="inferred from homology"/>
<dbReference type="InterPro" id="IPR050950">
    <property type="entry name" value="HTH-type_LysR_regulators"/>
</dbReference>
<name>A0A1T2Y2L0_PSEFL</name>
<dbReference type="Pfam" id="PF00126">
    <property type="entry name" value="HTH_1"/>
    <property type="match status" value="1"/>
</dbReference>
<dbReference type="Pfam" id="PF03466">
    <property type="entry name" value="LysR_substrate"/>
    <property type="match status" value="1"/>
</dbReference>
<gene>
    <name evidence="6" type="ORF">BFW87_26360</name>
</gene>
<evidence type="ECO:0000256" key="2">
    <source>
        <dbReference type="ARBA" id="ARBA00023015"/>
    </source>
</evidence>
<comment type="similarity">
    <text evidence="1">Belongs to the LysR transcriptional regulatory family.</text>
</comment>
<protein>
    <submittedName>
        <fullName evidence="6">LysR family transcriptional regulator</fullName>
    </submittedName>
</protein>
<sequence length="298" mass="32069">MRMLFQDLKAFVTVIDSASLTKAAHTLCLTQSAVSRRIQHLEDTLGEALFDRTTRPPLPTALGHRIYEKAVALLRDAEYLLNISKENALPSGRFRVGLTQIVADAVVFEVVTRMRDQLPGVEMQIVTDWSTELERLMLLGELDAATLMLPAANSPPAALAAQLITTLEILVVQSKRNPRVTAPVAINSLAASEWVLNPKGCGYRAALEAAMGSQGQTLKLAVDTHGASVQMRMVAAGMGLGLIPATLLPGIAHADELAIVNISDFQLNMGVWLTHSRQPGNLRLANELLAAGIADGLR</sequence>
<keyword evidence="4" id="KW-0804">Transcription</keyword>
<dbReference type="PANTHER" id="PTHR30419">
    <property type="entry name" value="HTH-TYPE TRANSCRIPTIONAL REGULATOR YBHD"/>
    <property type="match status" value="1"/>
</dbReference>
<dbReference type="InterPro" id="IPR036388">
    <property type="entry name" value="WH-like_DNA-bd_sf"/>
</dbReference>
<dbReference type="SUPFAM" id="SSF46785">
    <property type="entry name" value="Winged helix' DNA-binding domain"/>
    <property type="match status" value="1"/>
</dbReference>
<feature type="domain" description="HTH lysR-type" evidence="5">
    <location>
        <begin position="3"/>
        <end position="60"/>
    </location>
</feature>
<dbReference type="GO" id="GO:0005829">
    <property type="term" value="C:cytosol"/>
    <property type="evidence" value="ECO:0007669"/>
    <property type="project" value="TreeGrafter"/>
</dbReference>
<dbReference type="EMBL" id="MSDF01000052">
    <property type="protein sequence ID" value="OPA86268.1"/>
    <property type="molecule type" value="Genomic_DNA"/>
</dbReference>
<dbReference type="Gene3D" id="3.40.190.10">
    <property type="entry name" value="Periplasmic binding protein-like II"/>
    <property type="match status" value="2"/>
</dbReference>
<reference evidence="6 7" key="1">
    <citation type="submission" date="2016-12" db="EMBL/GenBank/DDBJ databases">
        <title>Draft genome sequences of seven strains of Pseudomonas fluorescens that produce 4-formylaminooxyvinylglycine.</title>
        <authorList>
            <person name="Okrent R.A."/>
            <person name="Manning V.A."/>
            <person name="Trippe K.M."/>
        </authorList>
    </citation>
    <scope>NUCLEOTIDE SEQUENCE [LARGE SCALE GENOMIC DNA]</scope>
    <source>
        <strain evidence="6 7">P5A</strain>
    </source>
</reference>
<dbReference type="SUPFAM" id="SSF53850">
    <property type="entry name" value="Periplasmic binding protein-like II"/>
    <property type="match status" value="1"/>
</dbReference>
<dbReference type="Gene3D" id="1.10.10.10">
    <property type="entry name" value="Winged helix-like DNA-binding domain superfamily/Winged helix DNA-binding domain"/>
    <property type="match status" value="1"/>
</dbReference>
<evidence type="ECO:0000313" key="6">
    <source>
        <dbReference type="EMBL" id="OPA86268.1"/>
    </source>
</evidence>
<dbReference type="AlphaFoldDB" id="A0A1T2Y2L0"/>
<dbReference type="PROSITE" id="PS50931">
    <property type="entry name" value="HTH_LYSR"/>
    <property type="match status" value="1"/>
</dbReference>
<dbReference type="GO" id="GO:0003700">
    <property type="term" value="F:DNA-binding transcription factor activity"/>
    <property type="evidence" value="ECO:0007669"/>
    <property type="project" value="InterPro"/>
</dbReference>